<protein>
    <submittedName>
        <fullName evidence="2">Uncharacterized protein</fullName>
    </submittedName>
</protein>
<evidence type="ECO:0000256" key="1">
    <source>
        <dbReference type="SAM" id="Phobius"/>
    </source>
</evidence>
<keyword evidence="1" id="KW-1133">Transmembrane helix</keyword>
<feature type="transmembrane region" description="Helical" evidence="1">
    <location>
        <begin position="117"/>
        <end position="138"/>
    </location>
</feature>
<feature type="transmembrane region" description="Helical" evidence="1">
    <location>
        <begin position="69"/>
        <end position="89"/>
    </location>
</feature>
<sequence>MAYIYIAIAQGLFYVLSIHLFENYLHSFKHPNITQATIKPNNSKQLSESEKLDEFNARRQDPHSIKKRVYGATISTIIITIVSFIFLKISHNAVSFYSLFELMGLTFTNEPLSSIKVLLMSSSVYAASLYYELLLGYFPIIHQFQYFRLSIKEWSGFRNYFVGPITEELVFRASIVPIFVLANYKSIEIQFLAPLIFGIAFL</sequence>
<dbReference type="AlphaFoldDB" id="A0A2T9YPX5"/>
<dbReference type="EMBL" id="MBFR01000092">
    <property type="protein sequence ID" value="PVU94410.1"/>
    <property type="molecule type" value="Genomic_DNA"/>
</dbReference>
<dbReference type="PANTHER" id="PTHR13046:SF0">
    <property type="entry name" value="CAAX PRENYL PROTEASE 2"/>
    <property type="match status" value="1"/>
</dbReference>
<organism evidence="2 3">
    <name type="scientific">Smittium simulii</name>
    <dbReference type="NCBI Taxonomy" id="133385"/>
    <lineage>
        <taxon>Eukaryota</taxon>
        <taxon>Fungi</taxon>
        <taxon>Fungi incertae sedis</taxon>
        <taxon>Zoopagomycota</taxon>
        <taxon>Kickxellomycotina</taxon>
        <taxon>Harpellomycetes</taxon>
        <taxon>Harpellales</taxon>
        <taxon>Legeriomycetaceae</taxon>
        <taxon>Smittium</taxon>
    </lineage>
</organism>
<keyword evidence="1" id="KW-0812">Transmembrane</keyword>
<dbReference type="GO" id="GO:0071586">
    <property type="term" value="P:CAAX-box protein processing"/>
    <property type="evidence" value="ECO:0007669"/>
    <property type="project" value="InterPro"/>
</dbReference>
<proteinExistence type="predicted"/>
<gene>
    <name evidence="2" type="ORF">BB561_002575</name>
</gene>
<dbReference type="GO" id="GO:0005789">
    <property type="term" value="C:endoplasmic reticulum membrane"/>
    <property type="evidence" value="ECO:0007669"/>
    <property type="project" value="InterPro"/>
</dbReference>
<dbReference type="PANTHER" id="PTHR13046">
    <property type="entry name" value="PROTEASE U48 CAAX PRENYL PROTEASE RCE1"/>
    <property type="match status" value="1"/>
</dbReference>
<name>A0A2T9YPX5_9FUNG</name>
<dbReference type="InterPro" id="IPR039731">
    <property type="entry name" value="Rce1"/>
</dbReference>
<dbReference type="OrthoDB" id="271604at2759"/>
<reference evidence="2 3" key="1">
    <citation type="journal article" date="2018" name="MBio">
        <title>Comparative Genomics Reveals the Core Gene Toolbox for the Fungus-Insect Symbiosis.</title>
        <authorList>
            <person name="Wang Y."/>
            <person name="Stata M."/>
            <person name="Wang W."/>
            <person name="Stajich J.E."/>
            <person name="White M.M."/>
            <person name="Moncalvo J.M."/>
        </authorList>
    </citation>
    <scope>NUCLEOTIDE SEQUENCE [LARGE SCALE GENOMIC DNA]</scope>
    <source>
        <strain evidence="2 3">SWE-8-4</strain>
    </source>
</reference>
<keyword evidence="1" id="KW-0472">Membrane</keyword>
<dbReference type="STRING" id="133385.A0A2T9YPX5"/>
<keyword evidence="3" id="KW-1185">Reference proteome</keyword>
<dbReference type="GO" id="GO:0004222">
    <property type="term" value="F:metalloendopeptidase activity"/>
    <property type="evidence" value="ECO:0007669"/>
    <property type="project" value="InterPro"/>
</dbReference>
<evidence type="ECO:0000313" key="3">
    <source>
        <dbReference type="Proteomes" id="UP000245383"/>
    </source>
</evidence>
<dbReference type="Proteomes" id="UP000245383">
    <property type="component" value="Unassembled WGS sequence"/>
</dbReference>
<evidence type="ECO:0000313" key="2">
    <source>
        <dbReference type="EMBL" id="PVU94410.1"/>
    </source>
</evidence>
<accession>A0A2T9YPX5</accession>
<feature type="transmembrane region" description="Helical" evidence="1">
    <location>
        <begin position="6"/>
        <end position="25"/>
    </location>
</feature>
<comment type="caution">
    <text evidence="2">The sequence shown here is derived from an EMBL/GenBank/DDBJ whole genome shotgun (WGS) entry which is preliminary data.</text>
</comment>